<feature type="region of interest" description="Disordered" evidence="1">
    <location>
        <begin position="56"/>
        <end position="126"/>
    </location>
</feature>
<gene>
    <name evidence="3" type="primary">LOC108661984</name>
</gene>
<accession>A0AB32WBY0</accession>
<dbReference type="GeneID" id="108661984"/>
<dbReference type="Proteomes" id="UP000694886">
    <property type="component" value="Chromosome 5"/>
</dbReference>
<dbReference type="Gramene" id="Tc05v2_t013200.1">
    <property type="protein sequence ID" value="Tc05v2_p013200.1"/>
    <property type="gene ID" value="Tc05v2_g013200"/>
</dbReference>
<evidence type="ECO:0000256" key="1">
    <source>
        <dbReference type="SAM" id="MobiDB-lite"/>
    </source>
</evidence>
<feature type="compositionally biased region" description="Polar residues" evidence="1">
    <location>
        <begin position="108"/>
        <end position="119"/>
    </location>
</feature>
<proteinExistence type="predicted"/>
<reference evidence="3" key="2">
    <citation type="submission" date="2025-08" db="UniProtKB">
        <authorList>
            <consortium name="RefSeq"/>
        </authorList>
    </citation>
    <scope>IDENTIFICATION</scope>
</reference>
<protein>
    <submittedName>
        <fullName evidence="3">Uncharacterized protein LOC108661984</fullName>
    </submittedName>
</protein>
<sequence length="192" mass="21496">MPCGFQQQARPPISKKKSQVEELLLQYISKNDAIIQSYGASLKNLETQVGQLVNSIKSRPQGDLPSDSLRSGKKVKGESEKSIESSKEHVDDDKAIVEKEVEVEKTDNGQAKNHGNSEASYLPPPFPQRLKKQRLDKQFKKFLNVFKKLHINIPFTEALENMPSVSIMPLSIAKKLGLNEMQPNIVSLQLAD</sequence>
<reference evidence="2" key="1">
    <citation type="journal article" date="1997" name="Nucleic Acids Res.">
        <title>tRNAscan-SE: a program for improved detection of transfer RNA genes in genomic sequence.</title>
        <authorList>
            <person name="Lowe T.M."/>
            <person name="Eddy S.R."/>
        </authorList>
    </citation>
    <scope>NUCLEOTIDE SEQUENCE [LARGE SCALE GENOMIC DNA]</scope>
    <source>
        <strain evidence="2">r\B97-61/B2</strain>
    </source>
</reference>
<dbReference type="AlphaFoldDB" id="A0AB32WBY0"/>
<evidence type="ECO:0000313" key="2">
    <source>
        <dbReference type="Proteomes" id="UP000694886"/>
    </source>
</evidence>
<organism evidence="2 3">
    <name type="scientific">Theobroma cacao</name>
    <name type="common">Cacao</name>
    <name type="synonym">Cocoa</name>
    <dbReference type="NCBI Taxonomy" id="3641"/>
    <lineage>
        <taxon>Eukaryota</taxon>
        <taxon>Viridiplantae</taxon>
        <taxon>Streptophyta</taxon>
        <taxon>Embryophyta</taxon>
        <taxon>Tracheophyta</taxon>
        <taxon>Spermatophyta</taxon>
        <taxon>Magnoliopsida</taxon>
        <taxon>eudicotyledons</taxon>
        <taxon>Gunneridae</taxon>
        <taxon>Pentapetalae</taxon>
        <taxon>rosids</taxon>
        <taxon>malvids</taxon>
        <taxon>Malvales</taxon>
        <taxon>Malvaceae</taxon>
        <taxon>Byttnerioideae</taxon>
        <taxon>Theobroma</taxon>
    </lineage>
</organism>
<dbReference type="RefSeq" id="XP_017976465.1">
    <property type="nucleotide sequence ID" value="XM_018120976.1"/>
</dbReference>
<dbReference type="KEGG" id="tcc:108661984"/>
<feature type="compositionally biased region" description="Basic and acidic residues" evidence="1">
    <location>
        <begin position="75"/>
        <end position="107"/>
    </location>
</feature>
<evidence type="ECO:0000313" key="3">
    <source>
        <dbReference type="RefSeq" id="XP_017976465.1"/>
    </source>
</evidence>
<name>A0AB32WBY0_THECC</name>